<dbReference type="PANTHER" id="PTHR30061">
    <property type="entry name" value="MALTOSE-BINDING PERIPLASMIC PROTEIN"/>
    <property type="match status" value="1"/>
</dbReference>
<dbReference type="Pfam" id="PF01547">
    <property type="entry name" value="SBP_bac_1"/>
    <property type="match status" value="1"/>
</dbReference>
<keyword evidence="6" id="KW-1185">Reference proteome</keyword>
<dbReference type="GO" id="GO:1901982">
    <property type="term" value="F:maltose binding"/>
    <property type="evidence" value="ECO:0007669"/>
    <property type="project" value="TreeGrafter"/>
</dbReference>
<feature type="chain" id="PRO_5038421968" evidence="4">
    <location>
        <begin position="22"/>
        <end position="451"/>
    </location>
</feature>
<dbReference type="EMBL" id="PGTZ01000006">
    <property type="protein sequence ID" value="PJI94537.1"/>
    <property type="molecule type" value="Genomic_DNA"/>
</dbReference>
<dbReference type="PROSITE" id="PS51257">
    <property type="entry name" value="PROKAR_LIPOPROTEIN"/>
    <property type="match status" value="1"/>
</dbReference>
<dbReference type="GO" id="GO:0015768">
    <property type="term" value="P:maltose transport"/>
    <property type="evidence" value="ECO:0007669"/>
    <property type="project" value="TreeGrafter"/>
</dbReference>
<evidence type="ECO:0000313" key="6">
    <source>
        <dbReference type="Proteomes" id="UP000231586"/>
    </source>
</evidence>
<organism evidence="5 6">
    <name type="scientific">Luteimicrobium subarcticum</name>
    <dbReference type="NCBI Taxonomy" id="620910"/>
    <lineage>
        <taxon>Bacteria</taxon>
        <taxon>Bacillati</taxon>
        <taxon>Actinomycetota</taxon>
        <taxon>Actinomycetes</taxon>
        <taxon>Micrococcales</taxon>
        <taxon>Luteimicrobium</taxon>
    </lineage>
</organism>
<evidence type="ECO:0000256" key="2">
    <source>
        <dbReference type="ARBA" id="ARBA00022448"/>
    </source>
</evidence>
<protein>
    <submittedName>
        <fullName evidence="5">N,N'-diacetylchitobiose transport system substrate-binding protein</fullName>
    </submittedName>
</protein>
<gene>
    <name evidence="5" type="ORF">CLV34_0380</name>
</gene>
<keyword evidence="3 4" id="KW-0732">Signal</keyword>
<evidence type="ECO:0000313" key="5">
    <source>
        <dbReference type="EMBL" id="PJI94537.1"/>
    </source>
</evidence>
<dbReference type="RefSeq" id="WP_211289323.1">
    <property type="nucleotide sequence ID" value="NZ_PGTZ01000006.1"/>
</dbReference>
<dbReference type="SUPFAM" id="SSF53850">
    <property type="entry name" value="Periplasmic binding protein-like II"/>
    <property type="match status" value="1"/>
</dbReference>
<name>A0A2M8WUB3_9MICO</name>
<feature type="signal peptide" evidence="4">
    <location>
        <begin position="1"/>
        <end position="21"/>
    </location>
</feature>
<evidence type="ECO:0000256" key="1">
    <source>
        <dbReference type="ARBA" id="ARBA00008520"/>
    </source>
</evidence>
<reference evidence="5 6" key="1">
    <citation type="submission" date="2017-11" db="EMBL/GenBank/DDBJ databases">
        <title>Genomic Encyclopedia of Archaeal and Bacterial Type Strains, Phase II (KMG-II): From Individual Species to Whole Genera.</title>
        <authorList>
            <person name="Goeker M."/>
        </authorList>
    </citation>
    <scope>NUCLEOTIDE SEQUENCE [LARGE SCALE GENOMIC DNA]</scope>
    <source>
        <strain evidence="5 6">DSM 22413</strain>
    </source>
</reference>
<comment type="caution">
    <text evidence="5">The sequence shown here is derived from an EMBL/GenBank/DDBJ whole genome shotgun (WGS) entry which is preliminary data.</text>
</comment>
<dbReference type="GO" id="GO:0055052">
    <property type="term" value="C:ATP-binding cassette (ABC) transporter complex, substrate-binding subunit-containing"/>
    <property type="evidence" value="ECO:0007669"/>
    <property type="project" value="TreeGrafter"/>
</dbReference>
<dbReference type="InterPro" id="IPR006059">
    <property type="entry name" value="SBP"/>
</dbReference>
<evidence type="ECO:0000256" key="4">
    <source>
        <dbReference type="SAM" id="SignalP"/>
    </source>
</evidence>
<accession>A0A2M8WUB3</accession>
<comment type="similarity">
    <text evidence="1">Belongs to the bacterial solute-binding protein 1 family.</text>
</comment>
<dbReference type="Proteomes" id="UP000231586">
    <property type="component" value="Unassembled WGS sequence"/>
</dbReference>
<sequence>MKKTRTMAIGAFGIVAALSLAACSSDSDNGGEVGKTPDATTQKTIDKVDGTGKTLNVWVMEGDYKDETLAKINSEFKTETGAEVKVQVLPWANASTKLSTALGQDDTPDIVDLGNTWVSNYAYNGALMDLSQYQDALKQDRTWLPSLIEPATLDGKVYAVPSFAGVRVAIYNKKIWADAGITDVPTTYADLTADLDKIKAKNTAADFSPFYLPGKYWYAGMQWIWDAGGDIATQADGKWTGATSSAEAQKGLETWKSFQNTYSTKASQGIDTGSKTEPAQTQIMADGKAATIIGALWDPGSVVASSKGKVKESDLGTFAIPSSSGSGLQPVFGGGSDWGIAAKSKNQDLALVWTKIAAGPEIQSILAAQPWIPNTVEGAKEAEGSASDLIKPYYAAAANSKAAPPAPNWLPIEGDQSVQEFFSSVALGKKTPADAAKEFDSHLDETLNGNS</sequence>
<proteinExistence type="inferred from homology"/>
<dbReference type="GO" id="GO:0042956">
    <property type="term" value="P:maltodextrin transmembrane transport"/>
    <property type="evidence" value="ECO:0007669"/>
    <property type="project" value="TreeGrafter"/>
</dbReference>
<dbReference type="AlphaFoldDB" id="A0A2M8WUB3"/>
<dbReference type="Gene3D" id="3.40.190.10">
    <property type="entry name" value="Periplasmic binding protein-like II"/>
    <property type="match status" value="2"/>
</dbReference>
<evidence type="ECO:0000256" key="3">
    <source>
        <dbReference type="ARBA" id="ARBA00022729"/>
    </source>
</evidence>
<keyword evidence="2" id="KW-0813">Transport</keyword>
<dbReference type="PANTHER" id="PTHR30061:SF50">
    <property type="entry name" value="MALTOSE_MALTODEXTRIN-BINDING PERIPLASMIC PROTEIN"/>
    <property type="match status" value="1"/>
</dbReference>